<dbReference type="Proteomes" id="UP001497453">
    <property type="component" value="Chromosome 3"/>
</dbReference>
<sequence>MATFTPSDAIDMSKEKDWAANLGMLDWDTTRIVFTKRSLIEFLKYTGTTVDTNYSNIQKLPRYAKFGKITGGEEVSGAQTASSSSEAPANQTSDNAFKPSRRVRTAPGGETHNIFGSYEDDDVLSTAPSRGAPAEQVTPPEESKTSEPERASRTTTSRSPWEQSEPEKPVFKPSRRVREMPGGRDSIADLL</sequence>
<feature type="compositionally biased region" description="Polar residues" evidence="1">
    <location>
        <begin position="77"/>
        <end position="95"/>
    </location>
</feature>
<feature type="region of interest" description="Disordered" evidence="1">
    <location>
        <begin position="76"/>
        <end position="191"/>
    </location>
</feature>
<evidence type="ECO:0000313" key="3">
    <source>
        <dbReference type="Proteomes" id="UP001497453"/>
    </source>
</evidence>
<feature type="compositionally biased region" description="Basic and acidic residues" evidence="1">
    <location>
        <begin position="141"/>
        <end position="152"/>
    </location>
</feature>
<protein>
    <submittedName>
        <fullName evidence="2">Uncharacterized protein</fullName>
    </submittedName>
</protein>
<gene>
    <name evidence="2" type="ORF">GFSPODELE1_LOCUS4693</name>
</gene>
<evidence type="ECO:0000256" key="1">
    <source>
        <dbReference type="SAM" id="MobiDB-lite"/>
    </source>
</evidence>
<reference evidence="3" key="1">
    <citation type="submission" date="2024-04" db="EMBL/GenBank/DDBJ databases">
        <authorList>
            <person name="Shaw F."/>
            <person name="Minotto A."/>
        </authorList>
    </citation>
    <scope>NUCLEOTIDE SEQUENCE [LARGE SCALE GENOMIC DNA]</scope>
</reference>
<feature type="compositionally biased region" description="Basic and acidic residues" evidence="1">
    <location>
        <begin position="165"/>
        <end position="182"/>
    </location>
</feature>
<organism evidence="2 3">
    <name type="scientific">Somion occarium</name>
    <dbReference type="NCBI Taxonomy" id="3059160"/>
    <lineage>
        <taxon>Eukaryota</taxon>
        <taxon>Fungi</taxon>
        <taxon>Dikarya</taxon>
        <taxon>Basidiomycota</taxon>
        <taxon>Agaricomycotina</taxon>
        <taxon>Agaricomycetes</taxon>
        <taxon>Polyporales</taxon>
        <taxon>Cerrenaceae</taxon>
        <taxon>Somion</taxon>
    </lineage>
</organism>
<evidence type="ECO:0000313" key="2">
    <source>
        <dbReference type="EMBL" id="CAL1703713.1"/>
    </source>
</evidence>
<keyword evidence="3" id="KW-1185">Reference proteome</keyword>
<proteinExistence type="predicted"/>
<accession>A0ABP1D770</accession>
<name>A0ABP1D770_9APHY</name>
<dbReference type="EMBL" id="OZ037946">
    <property type="protein sequence ID" value="CAL1703713.1"/>
    <property type="molecule type" value="Genomic_DNA"/>
</dbReference>
<feature type="compositionally biased region" description="Polar residues" evidence="1">
    <location>
        <begin position="153"/>
        <end position="162"/>
    </location>
</feature>